<reference evidence="2" key="1">
    <citation type="journal article" date="2019" name="Int. J. Syst. Evol. Microbiol.">
        <title>The Global Catalogue of Microorganisms (GCM) 10K type strain sequencing project: providing services to taxonomists for standard genome sequencing and annotation.</title>
        <authorList>
            <consortium name="The Broad Institute Genomics Platform"/>
            <consortium name="The Broad Institute Genome Sequencing Center for Infectious Disease"/>
            <person name="Wu L."/>
            <person name="Ma J."/>
        </authorList>
    </citation>
    <scope>NUCLEOTIDE SEQUENCE [LARGE SCALE GENOMIC DNA]</scope>
    <source>
        <strain evidence="2">CCUG 61485</strain>
    </source>
</reference>
<dbReference type="Proteomes" id="UP001597201">
    <property type="component" value="Unassembled WGS sequence"/>
</dbReference>
<evidence type="ECO:0008006" key="3">
    <source>
        <dbReference type="Google" id="ProtNLM"/>
    </source>
</evidence>
<evidence type="ECO:0000313" key="2">
    <source>
        <dbReference type="Proteomes" id="UP001597201"/>
    </source>
</evidence>
<gene>
    <name evidence="1" type="ORF">ACFQ39_01015</name>
</gene>
<protein>
    <recommendedName>
        <fullName evidence="3">Phenylalanyl-tRNA synthetase subunit alpha</fullName>
    </recommendedName>
</protein>
<comment type="caution">
    <text evidence="1">The sequence shown here is derived from an EMBL/GenBank/DDBJ whole genome shotgun (WGS) entry which is preliminary data.</text>
</comment>
<proteinExistence type="predicted"/>
<keyword evidence="2" id="KW-1185">Reference proteome</keyword>
<dbReference type="EMBL" id="JBHTMY010000001">
    <property type="protein sequence ID" value="MFD1314182.1"/>
    <property type="molecule type" value="Genomic_DNA"/>
</dbReference>
<evidence type="ECO:0000313" key="1">
    <source>
        <dbReference type="EMBL" id="MFD1314182.1"/>
    </source>
</evidence>
<dbReference type="RefSeq" id="WP_377175542.1">
    <property type="nucleotide sequence ID" value="NZ_JBHTMY010000001.1"/>
</dbReference>
<organism evidence="1 2">
    <name type="scientific">Namhaeicola litoreus</name>
    <dbReference type="NCBI Taxonomy" id="1052145"/>
    <lineage>
        <taxon>Bacteria</taxon>
        <taxon>Pseudomonadati</taxon>
        <taxon>Bacteroidota</taxon>
        <taxon>Flavobacteriia</taxon>
        <taxon>Flavobacteriales</taxon>
        <taxon>Flavobacteriaceae</taxon>
        <taxon>Namhaeicola</taxon>
    </lineage>
</organism>
<accession>A0ABW3XYX6</accession>
<sequence>MKKDIEIKEFEGLSLVVTYTFNDIYKSNDWVAFLLNESSFDLNTVLIMSKGFDRERETAIMRHKIDVLPAGSFAKIELLQEDVLELNNEFSLSFFVENNLFEKKFFVPKSTVKEGKLRMIKAMNMRGIAFK</sequence>
<name>A0ABW3XYX6_9FLAO</name>